<dbReference type="Gene3D" id="3.40.190.10">
    <property type="entry name" value="Periplasmic binding protein-like II"/>
    <property type="match status" value="1"/>
</dbReference>
<evidence type="ECO:0000256" key="1">
    <source>
        <dbReference type="ARBA" id="ARBA00004418"/>
    </source>
</evidence>
<keyword evidence="5" id="KW-1185">Reference proteome</keyword>
<dbReference type="InterPro" id="IPR050490">
    <property type="entry name" value="Bact_solute-bd_prot1"/>
</dbReference>
<accession>A0A5C1QLF8</accession>
<evidence type="ECO:0000313" key="4">
    <source>
        <dbReference type="EMBL" id="QEN08307.1"/>
    </source>
</evidence>
<dbReference type="PANTHER" id="PTHR43649:SF12">
    <property type="entry name" value="DIACETYLCHITOBIOSE BINDING PROTEIN DASA"/>
    <property type="match status" value="1"/>
</dbReference>
<dbReference type="SUPFAM" id="SSF53850">
    <property type="entry name" value="Periplasmic binding protein-like II"/>
    <property type="match status" value="1"/>
</dbReference>
<dbReference type="RefSeq" id="WP_149486387.1">
    <property type="nucleotide sequence ID" value="NZ_CP036150.1"/>
</dbReference>
<keyword evidence="3" id="KW-0732">Signal</keyword>
<evidence type="ECO:0000313" key="5">
    <source>
        <dbReference type="Proteomes" id="UP000324209"/>
    </source>
</evidence>
<dbReference type="Pfam" id="PF13416">
    <property type="entry name" value="SBP_bac_8"/>
    <property type="match status" value="1"/>
</dbReference>
<sequence>MKKGLTFLFMCIMGSLLFASGNQEAEEKQAGEPVELSIAVMGNYLGNEMGALKAEFEVENPDLTIEAIHNVAANDWSDYFVKIRTLIAGGDSPDVMYVAIEGAQYLAAKNMAIPLDEYIANDPTFRDDYKDLHPKLQSAFELNGHVYGTVFGWNNVVTHFNLDMLEEVGLDVPSSDWDETEFLKYAKALTREVDGQKVFGFSIPDFYFVTSAWLYNYGASFLNEDMTASALDTPEALAAFQMLYDLVYKYKYAPQPTADTANPIAMFTNGQVAMVLLGRWPLPSWKEADMNFDIQYLPNFGAQKVIFGSGAWVVSSQSKHPEEAYKLAKFLSSEYAQKSALKLDAIPTRISVMDEMLPQYAPENTMLYRESADIASPVQAPEAYPEIAQIFSRYFSLLMADEIAVEDCVLGMHNEINNVLKK</sequence>
<dbReference type="GO" id="GO:0042597">
    <property type="term" value="C:periplasmic space"/>
    <property type="evidence" value="ECO:0007669"/>
    <property type="project" value="UniProtKB-SubCell"/>
</dbReference>
<feature type="chain" id="PRO_5022776052" evidence="3">
    <location>
        <begin position="26"/>
        <end position="422"/>
    </location>
</feature>
<evidence type="ECO:0000256" key="2">
    <source>
        <dbReference type="ARBA" id="ARBA00008520"/>
    </source>
</evidence>
<comment type="subcellular location">
    <subcellularLocation>
        <location evidence="1">Periplasm</location>
    </subcellularLocation>
</comment>
<comment type="similarity">
    <text evidence="2">Belongs to the bacterial solute-binding protein 1 family.</text>
</comment>
<dbReference type="PANTHER" id="PTHR43649">
    <property type="entry name" value="ARABINOSE-BINDING PROTEIN-RELATED"/>
    <property type="match status" value="1"/>
</dbReference>
<dbReference type="InterPro" id="IPR006059">
    <property type="entry name" value="SBP"/>
</dbReference>
<feature type="signal peptide" evidence="3">
    <location>
        <begin position="1"/>
        <end position="25"/>
    </location>
</feature>
<gene>
    <name evidence="4" type="ORF">EXM22_10010</name>
</gene>
<dbReference type="AlphaFoldDB" id="A0A5C1QLF8"/>
<evidence type="ECO:0000256" key="3">
    <source>
        <dbReference type="SAM" id="SignalP"/>
    </source>
</evidence>
<organism evidence="4 5">
    <name type="scientific">Oceanispirochaeta crateris</name>
    <dbReference type="NCBI Taxonomy" id="2518645"/>
    <lineage>
        <taxon>Bacteria</taxon>
        <taxon>Pseudomonadati</taxon>
        <taxon>Spirochaetota</taxon>
        <taxon>Spirochaetia</taxon>
        <taxon>Spirochaetales</taxon>
        <taxon>Spirochaetaceae</taxon>
        <taxon>Oceanispirochaeta</taxon>
    </lineage>
</organism>
<dbReference type="EMBL" id="CP036150">
    <property type="protein sequence ID" value="QEN08307.1"/>
    <property type="molecule type" value="Genomic_DNA"/>
</dbReference>
<protein>
    <submittedName>
        <fullName evidence="4">Sugar ABC transporter substrate-binding protein</fullName>
    </submittedName>
</protein>
<dbReference type="KEGG" id="ock:EXM22_10010"/>
<proteinExistence type="inferred from homology"/>
<dbReference type="OrthoDB" id="383937at2"/>
<dbReference type="Proteomes" id="UP000324209">
    <property type="component" value="Chromosome"/>
</dbReference>
<dbReference type="CDD" id="cd13585">
    <property type="entry name" value="PBP2_TMBP_like"/>
    <property type="match status" value="1"/>
</dbReference>
<name>A0A5C1QLF8_9SPIO</name>
<reference evidence="4 5" key="1">
    <citation type="submission" date="2019-02" db="EMBL/GenBank/DDBJ databases">
        <title>Complete Genome Sequence and Methylome Analysis of free living Spirochaetas.</title>
        <authorList>
            <person name="Fomenkov A."/>
            <person name="Dubinina G."/>
            <person name="Leshcheva N."/>
            <person name="Mikheeva N."/>
            <person name="Grabovich M."/>
            <person name="Vincze T."/>
            <person name="Roberts R.J."/>
        </authorList>
    </citation>
    <scope>NUCLEOTIDE SEQUENCE [LARGE SCALE GENOMIC DNA]</scope>
    <source>
        <strain evidence="4 5">K2</strain>
    </source>
</reference>